<sequence length="160" mass="16532">MLNTRLLAAAGGLAAAIAANASLAESHIDPAIEAAVKARQAHMTLYSFNLGLLGGMAKGEIEYDADTASSAASNLARLAGMNQGRYWPEGSSIDDIENTRALTAIWTEGSEVMTHVDTLVKAAATLEGAAGEGLDPLRGALAEVGRACGGCHEDYRQSDD</sequence>
<comment type="PTM">
    <text evidence="7">Binds 1 heme group per subunit.</text>
</comment>
<dbReference type="EMBL" id="FOXA01000009">
    <property type="protein sequence ID" value="SFP59900.1"/>
    <property type="molecule type" value="Genomic_DNA"/>
</dbReference>
<evidence type="ECO:0000313" key="9">
    <source>
        <dbReference type="EMBL" id="SFP59900.1"/>
    </source>
</evidence>
<evidence type="ECO:0000256" key="4">
    <source>
        <dbReference type="ARBA" id="ARBA00022982"/>
    </source>
</evidence>
<dbReference type="OrthoDB" id="7596534at2"/>
<dbReference type="PIRSF" id="PIRSF000027">
    <property type="entry name" value="Cytc_c_prime"/>
    <property type="match status" value="1"/>
</dbReference>
<evidence type="ECO:0000256" key="8">
    <source>
        <dbReference type="SAM" id="SignalP"/>
    </source>
</evidence>
<evidence type="ECO:0000313" key="10">
    <source>
        <dbReference type="Proteomes" id="UP000199356"/>
    </source>
</evidence>
<dbReference type="PROSITE" id="PS51009">
    <property type="entry name" value="CYTCII"/>
    <property type="match status" value="1"/>
</dbReference>
<dbReference type="InterPro" id="IPR012127">
    <property type="entry name" value="Cyt_c_prime"/>
</dbReference>
<keyword evidence="8" id="KW-0732">Signal</keyword>
<dbReference type="InterPro" id="IPR010980">
    <property type="entry name" value="Cyt_c/b562"/>
</dbReference>
<dbReference type="InterPro" id="IPR002321">
    <property type="entry name" value="Cyt_c_II"/>
</dbReference>
<evidence type="ECO:0000256" key="3">
    <source>
        <dbReference type="ARBA" id="ARBA00022723"/>
    </source>
</evidence>
<dbReference type="STRING" id="441119.SAMN04488047_1096"/>
<dbReference type="GO" id="GO:0020037">
    <property type="term" value="F:heme binding"/>
    <property type="evidence" value="ECO:0007669"/>
    <property type="project" value="InterPro"/>
</dbReference>
<feature type="binding site" description="axial binding residue" evidence="6">
    <location>
        <position position="152"/>
    </location>
    <ligand>
        <name>heme c</name>
        <dbReference type="ChEBI" id="CHEBI:61717"/>
    </ligand>
    <ligandPart>
        <name>Fe</name>
        <dbReference type="ChEBI" id="CHEBI:18248"/>
    </ligandPart>
</feature>
<dbReference type="Gene3D" id="1.20.120.10">
    <property type="entry name" value="Cytochrome c/b562"/>
    <property type="match status" value="1"/>
</dbReference>
<feature type="binding site" description="covalent" evidence="7">
    <location>
        <position position="151"/>
    </location>
    <ligand>
        <name>heme c</name>
        <dbReference type="ChEBI" id="CHEBI:61717"/>
    </ligand>
</feature>
<dbReference type="AlphaFoldDB" id="A0A1I5RND5"/>
<feature type="signal peptide" evidence="8">
    <location>
        <begin position="1"/>
        <end position="21"/>
    </location>
</feature>
<keyword evidence="3 6" id="KW-0479">Metal-binding</keyword>
<dbReference type="GO" id="GO:0022900">
    <property type="term" value="P:electron transport chain"/>
    <property type="evidence" value="ECO:0007669"/>
    <property type="project" value="InterPro"/>
</dbReference>
<dbReference type="Proteomes" id="UP000199356">
    <property type="component" value="Unassembled WGS sequence"/>
</dbReference>
<evidence type="ECO:0000256" key="2">
    <source>
        <dbReference type="ARBA" id="ARBA00022617"/>
    </source>
</evidence>
<dbReference type="GO" id="GO:0009055">
    <property type="term" value="F:electron transfer activity"/>
    <property type="evidence" value="ECO:0007669"/>
    <property type="project" value="InterPro"/>
</dbReference>
<dbReference type="Pfam" id="PF01322">
    <property type="entry name" value="Cytochrom_C_2"/>
    <property type="match status" value="1"/>
</dbReference>
<evidence type="ECO:0000256" key="1">
    <source>
        <dbReference type="ARBA" id="ARBA00022448"/>
    </source>
</evidence>
<evidence type="ECO:0000256" key="5">
    <source>
        <dbReference type="ARBA" id="ARBA00023004"/>
    </source>
</evidence>
<dbReference type="GO" id="GO:0005506">
    <property type="term" value="F:iron ion binding"/>
    <property type="evidence" value="ECO:0007669"/>
    <property type="project" value="InterPro"/>
</dbReference>
<dbReference type="RefSeq" id="WP_093422115.1">
    <property type="nucleotide sequence ID" value="NZ_FOXA01000009.1"/>
</dbReference>
<name>A0A1I5RND5_9RHOB</name>
<keyword evidence="5 6" id="KW-0408">Iron</keyword>
<gene>
    <name evidence="9" type="ORF">SAMN04488047_1096</name>
</gene>
<feature type="chain" id="PRO_5011493524" evidence="8">
    <location>
        <begin position="22"/>
        <end position="160"/>
    </location>
</feature>
<organism evidence="9 10">
    <name type="scientific">Tranquillimonas alkanivorans</name>
    <dbReference type="NCBI Taxonomy" id="441119"/>
    <lineage>
        <taxon>Bacteria</taxon>
        <taxon>Pseudomonadati</taxon>
        <taxon>Pseudomonadota</taxon>
        <taxon>Alphaproteobacteria</taxon>
        <taxon>Rhodobacterales</taxon>
        <taxon>Roseobacteraceae</taxon>
        <taxon>Tranquillimonas</taxon>
    </lineage>
</organism>
<keyword evidence="4" id="KW-0249">Electron transport</keyword>
<evidence type="ECO:0000256" key="7">
    <source>
        <dbReference type="PIRSR" id="PIRSR000027-2"/>
    </source>
</evidence>
<accession>A0A1I5RND5</accession>
<keyword evidence="10" id="KW-1185">Reference proteome</keyword>
<dbReference type="SUPFAM" id="SSF47175">
    <property type="entry name" value="Cytochromes"/>
    <property type="match status" value="1"/>
</dbReference>
<reference evidence="9 10" key="1">
    <citation type="submission" date="2016-10" db="EMBL/GenBank/DDBJ databases">
        <authorList>
            <person name="de Groot N.N."/>
        </authorList>
    </citation>
    <scope>NUCLEOTIDE SEQUENCE [LARGE SCALE GENOMIC DNA]</scope>
    <source>
        <strain evidence="9 10">DSM 19547</strain>
    </source>
</reference>
<dbReference type="GO" id="GO:0042597">
    <property type="term" value="C:periplasmic space"/>
    <property type="evidence" value="ECO:0007669"/>
    <property type="project" value="InterPro"/>
</dbReference>
<keyword evidence="1" id="KW-0813">Transport</keyword>
<evidence type="ECO:0000256" key="6">
    <source>
        <dbReference type="PIRSR" id="PIRSR000027-1"/>
    </source>
</evidence>
<feature type="binding site" description="covalent" evidence="7">
    <location>
        <position position="148"/>
    </location>
    <ligand>
        <name>heme c</name>
        <dbReference type="ChEBI" id="CHEBI:61717"/>
    </ligand>
</feature>
<proteinExistence type="predicted"/>
<protein>
    <submittedName>
        <fullName evidence="9">Cytochrome c556</fullName>
    </submittedName>
</protein>
<keyword evidence="2 7" id="KW-0349">Heme</keyword>